<protein>
    <submittedName>
        <fullName evidence="9">Basic membrane protein A</fullName>
    </submittedName>
</protein>
<feature type="signal peptide" evidence="7">
    <location>
        <begin position="1"/>
        <end position="26"/>
    </location>
</feature>
<dbReference type="STRING" id="633440.SAMN05421869_113350"/>
<keyword evidence="10" id="KW-1185">Reference proteome</keyword>
<dbReference type="Proteomes" id="UP000199202">
    <property type="component" value="Unassembled WGS sequence"/>
</dbReference>
<dbReference type="SUPFAM" id="SSF53822">
    <property type="entry name" value="Periplasmic binding protein-like I"/>
    <property type="match status" value="1"/>
</dbReference>
<keyword evidence="3" id="KW-1003">Cell membrane</keyword>
<gene>
    <name evidence="9" type="ORF">SAMN05421869_113350</name>
</gene>
<reference evidence="9 10" key="1">
    <citation type="submission" date="2016-10" db="EMBL/GenBank/DDBJ databases">
        <authorList>
            <person name="de Groot N.N."/>
        </authorList>
    </citation>
    <scope>NUCLEOTIDE SEQUENCE [LARGE SCALE GENOMIC DNA]</scope>
    <source>
        <strain evidence="9 10">CGMCC 4.6533</strain>
    </source>
</reference>
<proteinExistence type="inferred from homology"/>
<dbReference type="InterPro" id="IPR028082">
    <property type="entry name" value="Peripla_BP_I"/>
</dbReference>
<accession>A0A1G8YQN6</accession>
<evidence type="ECO:0000256" key="3">
    <source>
        <dbReference type="ARBA" id="ARBA00022475"/>
    </source>
</evidence>
<dbReference type="OrthoDB" id="9784230at2"/>
<dbReference type="InterPro" id="IPR050957">
    <property type="entry name" value="BMP_lipoprotein"/>
</dbReference>
<dbReference type="AlphaFoldDB" id="A0A1G8YQN6"/>
<dbReference type="PANTHER" id="PTHR34296:SF2">
    <property type="entry name" value="ABC TRANSPORTER GUANOSINE-BINDING PROTEIN NUPN"/>
    <property type="match status" value="1"/>
</dbReference>
<feature type="chain" id="PRO_5011518146" evidence="7">
    <location>
        <begin position="27"/>
        <end position="343"/>
    </location>
</feature>
<evidence type="ECO:0000256" key="2">
    <source>
        <dbReference type="ARBA" id="ARBA00008610"/>
    </source>
</evidence>
<dbReference type="CDD" id="cd06354">
    <property type="entry name" value="PBP1_PrnA-like"/>
    <property type="match status" value="1"/>
</dbReference>
<keyword evidence="5" id="KW-0472">Membrane</keyword>
<evidence type="ECO:0000256" key="6">
    <source>
        <dbReference type="ARBA" id="ARBA00023288"/>
    </source>
</evidence>
<dbReference type="EMBL" id="FNDJ01000013">
    <property type="protein sequence ID" value="SDK05159.1"/>
    <property type="molecule type" value="Genomic_DNA"/>
</dbReference>
<comment type="similarity">
    <text evidence="2">Belongs to the BMP lipoprotein family.</text>
</comment>
<organism evidence="9 10">
    <name type="scientific">Nonomuraea jiangxiensis</name>
    <dbReference type="NCBI Taxonomy" id="633440"/>
    <lineage>
        <taxon>Bacteria</taxon>
        <taxon>Bacillati</taxon>
        <taxon>Actinomycetota</taxon>
        <taxon>Actinomycetes</taxon>
        <taxon>Streptosporangiales</taxon>
        <taxon>Streptosporangiaceae</taxon>
        <taxon>Nonomuraea</taxon>
    </lineage>
</organism>
<evidence type="ECO:0000256" key="7">
    <source>
        <dbReference type="SAM" id="SignalP"/>
    </source>
</evidence>
<dbReference type="PROSITE" id="PS51257">
    <property type="entry name" value="PROKAR_LIPOPROTEIN"/>
    <property type="match status" value="1"/>
</dbReference>
<name>A0A1G8YQN6_9ACTN</name>
<sequence length="343" mass="34564">MLPAMRTVSAPTALVAAALALTSCGAADQPTASPGKSVILITPNPVGTNSFLQLSVKGAETAAKEIGASFKLYESKDPTSIAQNLDAAVRAKPTVIVGVSFSFDDLFATVPKQHSGQQFLQVDSCAKDQAANLTCVSFREHEAAYLAGVEAGMLSKSGKLGVVAALDSPFVHRWIDPFFAGAKSVNPSVTGTPLYVGGNNPFSDPARAKSQAQTLTGQGADIVAAAASAGNQGVFEGVAGAGAKAFGVDVNQCAQSPGTVIDNVLKHVDVAESAAIKDIAAGRAGGVKVYGLKEGGVGVNALDGDLASSGCTVASAPDVVTKVKQVRDDIVAGRITVADPLAG</sequence>
<keyword evidence="4 7" id="KW-0732">Signal</keyword>
<evidence type="ECO:0000256" key="5">
    <source>
        <dbReference type="ARBA" id="ARBA00023136"/>
    </source>
</evidence>
<comment type="subcellular location">
    <subcellularLocation>
        <location evidence="1">Cell membrane</location>
        <topology evidence="1">Lipid-anchor</topology>
    </subcellularLocation>
</comment>
<evidence type="ECO:0000259" key="8">
    <source>
        <dbReference type="Pfam" id="PF02608"/>
    </source>
</evidence>
<evidence type="ECO:0000256" key="1">
    <source>
        <dbReference type="ARBA" id="ARBA00004193"/>
    </source>
</evidence>
<evidence type="ECO:0000313" key="9">
    <source>
        <dbReference type="EMBL" id="SDK05159.1"/>
    </source>
</evidence>
<feature type="domain" description="ABC transporter substrate-binding protein PnrA-like" evidence="8">
    <location>
        <begin position="37"/>
        <end position="300"/>
    </location>
</feature>
<dbReference type="GO" id="GO:0005886">
    <property type="term" value="C:plasma membrane"/>
    <property type="evidence" value="ECO:0007669"/>
    <property type="project" value="UniProtKB-SubCell"/>
</dbReference>
<dbReference type="Pfam" id="PF02608">
    <property type="entry name" value="Bmp"/>
    <property type="match status" value="1"/>
</dbReference>
<evidence type="ECO:0000313" key="10">
    <source>
        <dbReference type="Proteomes" id="UP000199202"/>
    </source>
</evidence>
<dbReference type="Gene3D" id="3.40.50.2300">
    <property type="match status" value="2"/>
</dbReference>
<keyword evidence="6" id="KW-0449">Lipoprotein</keyword>
<dbReference type="PANTHER" id="PTHR34296">
    <property type="entry name" value="TRANSCRIPTIONAL ACTIVATOR PROTEIN MED"/>
    <property type="match status" value="1"/>
</dbReference>
<evidence type="ECO:0000256" key="4">
    <source>
        <dbReference type="ARBA" id="ARBA00022729"/>
    </source>
</evidence>
<dbReference type="InterPro" id="IPR003760">
    <property type="entry name" value="PnrA-like"/>
</dbReference>